<dbReference type="PANTHER" id="PTHR46404">
    <property type="entry name" value="DNA POLYMERASE IOTA"/>
    <property type="match status" value="1"/>
</dbReference>
<feature type="domain" description="UmuC" evidence="2">
    <location>
        <begin position="61"/>
        <end position="291"/>
    </location>
</feature>
<name>A0AAX4P4T9_9CHLO</name>
<feature type="region of interest" description="Disordered" evidence="1">
    <location>
        <begin position="465"/>
        <end position="490"/>
    </location>
</feature>
<dbReference type="InterPro" id="IPR043128">
    <property type="entry name" value="Rev_trsase/Diguanyl_cyclase"/>
</dbReference>
<dbReference type="InterPro" id="IPR036775">
    <property type="entry name" value="DNA_pol_Y-fam_lit_finger_sf"/>
</dbReference>
<protein>
    <submittedName>
        <fullName evidence="3">DNA polymerase iota</fullName>
    </submittedName>
</protein>
<evidence type="ECO:0000259" key="2">
    <source>
        <dbReference type="PROSITE" id="PS50173"/>
    </source>
</evidence>
<reference evidence="3 4" key="1">
    <citation type="submission" date="2024-03" db="EMBL/GenBank/DDBJ databases">
        <title>Complete genome sequence of the green alga Chloropicon roscoffensis RCC1871.</title>
        <authorList>
            <person name="Lemieux C."/>
            <person name="Pombert J.-F."/>
            <person name="Otis C."/>
            <person name="Turmel M."/>
        </authorList>
    </citation>
    <scope>NUCLEOTIDE SEQUENCE [LARGE SCALE GENOMIC DNA]</scope>
    <source>
        <strain evidence="3 4">RCC1871</strain>
    </source>
</reference>
<feature type="region of interest" description="Disordered" evidence="1">
    <location>
        <begin position="520"/>
        <end position="552"/>
    </location>
</feature>
<feature type="compositionally biased region" description="Polar residues" evidence="1">
    <location>
        <begin position="541"/>
        <end position="552"/>
    </location>
</feature>
<dbReference type="Gene3D" id="1.10.150.20">
    <property type="entry name" value="5' to 3' exonuclease, C-terminal subdomain"/>
    <property type="match status" value="1"/>
</dbReference>
<keyword evidence="4" id="KW-1185">Reference proteome</keyword>
<sequence length="552" mass="59661">MTSAESADFRRRQHAEPSPALAAAEGLLLGGSSSLAACCDDDASFFPSVEPSCTQDLSRVILHVDLDCFYAQVEELLDPKLKGQPLAVTQKYLCVTSNYEARALGVGKLMSIVEAKRKAPGLVLRCGEDLTRYREFSAKAEKVLRGFGTVERLGMDEFYVDCSRLVSNRTEGEAYFHGNVLEPGAELRADTAYRPQDLRGTKAGAEETTLVGEGASDVERRLAAGTAIAADARRVLRDAHGLRASCGIAVNKLLAKLIGGVHKPDDQTVLLPARSADFIARLPVRVIKGVGAKTESRLRAIGCETCLELRMRTEREIARAVGDSAEMAAFLHACAWGIDNSPVVPKGPPKVVSVEDSFKGIALEKGVPLPPAILGRLSSHLVTRVDSDSAEHKRRPRTLTLTVRTREERSKRRFSSPYPSQAGGCIAVEEAALDLLRKAVGRSAAEVTLINIAASNFERGAPLAASGFEPRRRRTAPPSPFKSARRDQEACKRPRAEIGVIDEEVLRAMPLEIQEEYSRAFTLPAAPKKPTSSARGRGKSATGTITSFFASK</sequence>
<dbReference type="Pfam" id="PF11799">
    <property type="entry name" value="IMS_C"/>
    <property type="match status" value="1"/>
</dbReference>
<dbReference type="InterPro" id="IPR043502">
    <property type="entry name" value="DNA/RNA_pol_sf"/>
</dbReference>
<evidence type="ECO:0000313" key="3">
    <source>
        <dbReference type="EMBL" id="WZN61053.1"/>
    </source>
</evidence>
<dbReference type="Gene3D" id="3.30.1490.100">
    <property type="entry name" value="DNA polymerase, Y-family, little finger domain"/>
    <property type="match status" value="1"/>
</dbReference>
<evidence type="ECO:0000313" key="4">
    <source>
        <dbReference type="Proteomes" id="UP001472866"/>
    </source>
</evidence>
<dbReference type="SUPFAM" id="SSF56672">
    <property type="entry name" value="DNA/RNA polymerases"/>
    <property type="match status" value="1"/>
</dbReference>
<dbReference type="PROSITE" id="PS50173">
    <property type="entry name" value="UMUC"/>
    <property type="match status" value="1"/>
</dbReference>
<evidence type="ECO:0000256" key="1">
    <source>
        <dbReference type="SAM" id="MobiDB-lite"/>
    </source>
</evidence>
<organism evidence="3 4">
    <name type="scientific">Chloropicon roscoffensis</name>
    <dbReference type="NCBI Taxonomy" id="1461544"/>
    <lineage>
        <taxon>Eukaryota</taxon>
        <taxon>Viridiplantae</taxon>
        <taxon>Chlorophyta</taxon>
        <taxon>Chloropicophyceae</taxon>
        <taxon>Chloropicales</taxon>
        <taxon>Chloropicaceae</taxon>
        <taxon>Chloropicon</taxon>
    </lineage>
</organism>
<proteinExistence type="predicted"/>
<gene>
    <name evidence="3" type="ORF">HKI87_03g25870</name>
</gene>
<dbReference type="GO" id="GO:0006281">
    <property type="term" value="P:DNA repair"/>
    <property type="evidence" value="ECO:0007669"/>
    <property type="project" value="InterPro"/>
</dbReference>
<dbReference type="PANTHER" id="PTHR46404:SF1">
    <property type="entry name" value="DNA POLYMERASE IOTA"/>
    <property type="match status" value="1"/>
</dbReference>
<accession>A0AAX4P4T9</accession>
<dbReference type="InterPro" id="IPR017961">
    <property type="entry name" value="DNA_pol_Y-fam_little_finger"/>
</dbReference>
<dbReference type="Gene3D" id="3.30.70.270">
    <property type="match status" value="1"/>
</dbReference>
<dbReference type="Pfam" id="PF00817">
    <property type="entry name" value="IMS"/>
    <property type="match status" value="1"/>
</dbReference>
<dbReference type="Gene3D" id="3.40.1170.60">
    <property type="match status" value="1"/>
</dbReference>
<dbReference type="GO" id="GO:0003684">
    <property type="term" value="F:damaged DNA binding"/>
    <property type="evidence" value="ECO:0007669"/>
    <property type="project" value="InterPro"/>
</dbReference>
<dbReference type="Proteomes" id="UP001472866">
    <property type="component" value="Chromosome 03"/>
</dbReference>
<dbReference type="EMBL" id="CP151503">
    <property type="protein sequence ID" value="WZN61053.1"/>
    <property type="molecule type" value="Genomic_DNA"/>
</dbReference>
<dbReference type="InterPro" id="IPR001126">
    <property type="entry name" value="UmuC"/>
</dbReference>
<dbReference type="AlphaFoldDB" id="A0AAX4P4T9"/>